<reference evidence="1 2" key="1">
    <citation type="submission" date="2011-08" db="EMBL/GenBank/DDBJ databases">
        <title>The Genome Sequence of Selenomonas noxia F0398.</title>
        <authorList>
            <consortium name="The Broad Institute Genome Sequencing Platform"/>
            <person name="Earl A."/>
            <person name="Ward D."/>
            <person name="Feldgarden M."/>
            <person name="Gevers D."/>
            <person name="Izard J."/>
            <person name="Ganesan A."/>
            <person name="Blanton J.M."/>
            <person name="Baranova O.V."/>
            <person name="Tanner A.C."/>
            <person name="Dewhirst F.E."/>
            <person name="Young S.K."/>
            <person name="Zeng Q."/>
            <person name="Gargeya S."/>
            <person name="Fitzgerald M."/>
            <person name="Haas B."/>
            <person name="Abouelleil A."/>
            <person name="Alvarado L."/>
            <person name="Arachchi H.M."/>
            <person name="Berlin A."/>
            <person name="Brown A."/>
            <person name="Chapman S.B."/>
            <person name="Chen Z."/>
            <person name="Dunbar C."/>
            <person name="Freedman E."/>
            <person name="Gearin G."/>
            <person name="Gellesch M."/>
            <person name="Goldberg J."/>
            <person name="Griggs A."/>
            <person name="Gujja S."/>
            <person name="Heiman D."/>
            <person name="Howarth C."/>
            <person name="Larson L."/>
            <person name="Lui A."/>
            <person name="MacDonald P.J.P."/>
            <person name="Montmayeur A."/>
            <person name="Murphy C."/>
            <person name="Neiman D."/>
            <person name="Pearson M."/>
            <person name="Priest M."/>
            <person name="Roberts A."/>
            <person name="Saif S."/>
            <person name="Shea T."/>
            <person name="Shenoy N."/>
            <person name="Sisk P."/>
            <person name="Stolte C."/>
            <person name="Sykes S."/>
            <person name="Wortman J."/>
            <person name="Nusbaum C."/>
            <person name="Birren B."/>
        </authorList>
    </citation>
    <scope>NUCLEOTIDE SEQUENCE [LARGE SCALE GENOMIC DNA]</scope>
    <source>
        <strain evidence="1 2">F0398</strain>
    </source>
</reference>
<accession>A0ABP2MP25</accession>
<name>A0ABP2MP25_9FIRM</name>
<comment type="caution">
    <text evidence="1">The sequence shown here is derived from an EMBL/GenBank/DDBJ whole genome shotgun (WGS) entry which is preliminary data.</text>
</comment>
<dbReference type="Proteomes" id="UP000003175">
    <property type="component" value="Unassembled WGS sequence"/>
</dbReference>
<dbReference type="EMBL" id="ADGH01000016">
    <property type="protein sequence ID" value="EHG23976.1"/>
    <property type="molecule type" value="Genomic_DNA"/>
</dbReference>
<keyword evidence="2" id="KW-1185">Reference proteome</keyword>
<proteinExistence type="predicted"/>
<organism evidence="1 2">
    <name type="scientific">Selenomonas noxia F0398</name>
    <dbReference type="NCBI Taxonomy" id="702437"/>
    <lineage>
        <taxon>Bacteria</taxon>
        <taxon>Bacillati</taxon>
        <taxon>Bacillota</taxon>
        <taxon>Negativicutes</taxon>
        <taxon>Selenomonadales</taxon>
        <taxon>Selenomonadaceae</taxon>
        <taxon>Selenomonas</taxon>
    </lineage>
</organism>
<evidence type="ECO:0008006" key="3">
    <source>
        <dbReference type="Google" id="ProtNLM"/>
    </source>
</evidence>
<evidence type="ECO:0000313" key="1">
    <source>
        <dbReference type="EMBL" id="EHG23976.1"/>
    </source>
</evidence>
<dbReference type="RefSeq" id="WP_006696867.1">
    <property type="nucleotide sequence ID" value="NZ_JH376860.1"/>
</dbReference>
<sequence length="172" mass="19982">MRWRQERGIVLLNILLALSIFAVLLSTVLPAARSIYAHAAVEYEAMCLISELRRVQAISRTTAMPLYMMERPLSSERAPQIRIRYGTYELHHPFQQDRVHMPLPFVRITQETMGETPVAFTRNGDIERIWSHNMKIRVYAQGYEHESLYVVIDRAARIRLQRGGKDAADEEE</sequence>
<gene>
    <name evidence="1" type="ORF">HMPREF9432_01650</name>
</gene>
<protein>
    <recommendedName>
        <fullName evidence="3">General secretion pathway GspH domain-containing protein</fullName>
    </recommendedName>
</protein>
<evidence type="ECO:0000313" key="2">
    <source>
        <dbReference type="Proteomes" id="UP000003175"/>
    </source>
</evidence>